<reference evidence="3 4" key="1">
    <citation type="submission" date="2019-08" db="EMBL/GenBank/DDBJ databases">
        <title>Draft genome sequences of two oriental melons (Cucumis melo L. var makuwa).</title>
        <authorList>
            <person name="Kwon S.-Y."/>
        </authorList>
    </citation>
    <scope>NUCLEOTIDE SEQUENCE [LARGE SCALE GENOMIC DNA]</scope>
    <source>
        <strain evidence="4">cv. Chang Bougi</strain>
        <strain evidence="3">cv. SW 3</strain>
        <tissue evidence="2">Leaf</tissue>
    </source>
</reference>
<dbReference type="AlphaFoldDB" id="A0A5D3E346"/>
<sequence>MNDCETVALTQTTSNVFKNGVAKKMKDPRSFMVHCLIGGMDLGRALCDIGVSTYLMPLCIFKKLEIGEVQPTHMRVQFANRSIAKPEGKIEDVLVKVDKFLFSAGFVILDYRVNWEGGTIAMKKSIMNCSTLKNVFEEEDPEYVLEEVSAVSGARKFKSLDL</sequence>
<dbReference type="OrthoDB" id="778454at2759"/>
<evidence type="ECO:0000313" key="2">
    <source>
        <dbReference type="EMBL" id="TYK30219.1"/>
    </source>
</evidence>
<dbReference type="InterPro" id="IPR021109">
    <property type="entry name" value="Peptidase_aspartic_dom_sf"/>
</dbReference>
<proteinExistence type="predicted"/>
<evidence type="ECO:0000313" key="1">
    <source>
        <dbReference type="EMBL" id="KAA0066938.1"/>
    </source>
</evidence>
<name>A0A5D3E346_CUCMM</name>
<dbReference type="Gene3D" id="2.40.70.10">
    <property type="entry name" value="Acid Proteases"/>
    <property type="match status" value="1"/>
</dbReference>
<dbReference type="PANTHER" id="PTHR33067">
    <property type="entry name" value="RNA-DIRECTED DNA POLYMERASE-RELATED"/>
    <property type="match status" value="1"/>
</dbReference>
<evidence type="ECO:0000313" key="3">
    <source>
        <dbReference type="Proteomes" id="UP000321393"/>
    </source>
</evidence>
<dbReference type="PANTHER" id="PTHR33067:SF39">
    <property type="entry name" value="TRANSCRIPTION FACTOR INTERACTOR AND REGULATOR CCHC(ZN) FAMILY"/>
    <property type="match status" value="1"/>
</dbReference>
<gene>
    <name evidence="2" type="ORF">E5676_scaffold595G00370</name>
    <name evidence="1" type="ORF">E6C27_scaffold550G00700</name>
</gene>
<dbReference type="EMBL" id="SSTD01000710">
    <property type="protein sequence ID" value="TYK30219.1"/>
    <property type="molecule type" value="Genomic_DNA"/>
</dbReference>
<accession>A0A5D3E346</accession>
<protein>
    <submittedName>
        <fullName evidence="2">Uncharacterized protein</fullName>
    </submittedName>
</protein>
<dbReference type="Proteomes" id="UP000321393">
    <property type="component" value="Unassembled WGS sequence"/>
</dbReference>
<dbReference type="Proteomes" id="UP000321947">
    <property type="component" value="Unassembled WGS sequence"/>
</dbReference>
<organism evidence="2 4">
    <name type="scientific">Cucumis melo var. makuwa</name>
    <name type="common">Oriental melon</name>
    <dbReference type="NCBI Taxonomy" id="1194695"/>
    <lineage>
        <taxon>Eukaryota</taxon>
        <taxon>Viridiplantae</taxon>
        <taxon>Streptophyta</taxon>
        <taxon>Embryophyta</taxon>
        <taxon>Tracheophyta</taxon>
        <taxon>Spermatophyta</taxon>
        <taxon>Magnoliopsida</taxon>
        <taxon>eudicotyledons</taxon>
        <taxon>Gunneridae</taxon>
        <taxon>Pentapetalae</taxon>
        <taxon>rosids</taxon>
        <taxon>fabids</taxon>
        <taxon>Cucurbitales</taxon>
        <taxon>Cucurbitaceae</taxon>
        <taxon>Benincaseae</taxon>
        <taxon>Cucumis</taxon>
    </lineage>
</organism>
<evidence type="ECO:0000313" key="4">
    <source>
        <dbReference type="Proteomes" id="UP000321947"/>
    </source>
</evidence>
<dbReference type="EMBL" id="SSTE01000742">
    <property type="protein sequence ID" value="KAA0066938.1"/>
    <property type="molecule type" value="Genomic_DNA"/>
</dbReference>
<dbReference type="CDD" id="cd00303">
    <property type="entry name" value="retropepsin_like"/>
    <property type="match status" value="1"/>
</dbReference>
<comment type="caution">
    <text evidence="2">The sequence shown here is derived from an EMBL/GenBank/DDBJ whole genome shotgun (WGS) entry which is preliminary data.</text>
</comment>